<keyword evidence="4 5" id="KW-0440">LIM domain</keyword>
<organism evidence="8 9">
    <name type="scientific">Ananas comosus</name>
    <name type="common">Pineapple</name>
    <name type="synonym">Ananas ananas</name>
    <dbReference type="NCBI Taxonomy" id="4615"/>
    <lineage>
        <taxon>Eukaryota</taxon>
        <taxon>Viridiplantae</taxon>
        <taxon>Streptophyta</taxon>
        <taxon>Embryophyta</taxon>
        <taxon>Tracheophyta</taxon>
        <taxon>Spermatophyta</taxon>
        <taxon>Magnoliopsida</taxon>
        <taxon>Liliopsida</taxon>
        <taxon>Poales</taxon>
        <taxon>Bromeliaceae</taxon>
        <taxon>Bromelioideae</taxon>
        <taxon>Ananas</taxon>
    </lineage>
</organism>
<feature type="compositionally biased region" description="Low complexity" evidence="6">
    <location>
        <begin position="457"/>
        <end position="475"/>
    </location>
</feature>
<dbReference type="PROSITE" id="PS50023">
    <property type="entry name" value="LIM_DOMAIN_2"/>
    <property type="match status" value="1"/>
</dbReference>
<dbReference type="GO" id="GO:0043130">
    <property type="term" value="F:ubiquitin binding"/>
    <property type="evidence" value="ECO:0007669"/>
    <property type="project" value="TreeGrafter"/>
</dbReference>
<keyword evidence="3 5" id="KW-0862">Zinc</keyword>
<dbReference type="AlphaFoldDB" id="A0A199W916"/>
<dbReference type="FunFam" id="2.10.110.10:FF:000107">
    <property type="entry name" value="Protein DA1-related 2"/>
    <property type="match status" value="1"/>
</dbReference>
<dbReference type="Gene3D" id="2.10.110.10">
    <property type="entry name" value="Cysteine Rich Protein"/>
    <property type="match status" value="1"/>
</dbReference>
<dbReference type="InterPro" id="IPR001781">
    <property type="entry name" value="Znf_LIM"/>
</dbReference>
<comment type="caution">
    <text evidence="8">The sequence shown here is derived from an EMBL/GenBank/DDBJ whole genome shotgun (WGS) entry which is preliminary data.</text>
</comment>
<dbReference type="PANTHER" id="PTHR24209:SF7">
    <property type="entry name" value="PROTEIN DA1-RELATED 2"/>
    <property type="match status" value="1"/>
</dbReference>
<proteinExistence type="predicted"/>
<dbReference type="InterPro" id="IPR045218">
    <property type="entry name" value="DA1-like"/>
</dbReference>
<dbReference type="Pfam" id="PF12315">
    <property type="entry name" value="DA1-like"/>
    <property type="match status" value="1"/>
</dbReference>
<evidence type="ECO:0000259" key="7">
    <source>
        <dbReference type="PROSITE" id="PS50023"/>
    </source>
</evidence>
<dbReference type="CDD" id="cd09396">
    <property type="entry name" value="LIM_DA1"/>
    <property type="match status" value="1"/>
</dbReference>
<evidence type="ECO:0000256" key="2">
    <source>
        <dbReference type="ARBA" id="ARBA00022737"/>
    </source>
</evidence>
<evidence type="ECO:0000256" key="5">
    <source>
        <dbReference type="PROSITE-ProRule" id="PRU00125"/>
    </source>
</evidence>
<feature type="compositionally biased region" description="Basic and acidic residues" evidence="6">
    <location>
        <begin position="149"/>
        <end position="158"/>
    </location>
</feature>
<feature type="region of interest" description="Disordered" evidence="6">
    <location>
        <begin position="130"/>
        <end position="173"/>
    </location>
</feature>
<dbReference type="PANTHER" id="PTHR24209">
    <property type="entry name" value="PROTEIN DA1-RELATED 2"/>
    <property type="match status" value="1"/>
</dbReference>
<dbReference type="SMART" id="SM00132">
    <property type="entry name" value="LIM"/>
    <property type="match status" value="1"/>
</dbReference>
<dbReference type="EMBL" id="LSRQ01000100">
    <property type="protein sequence ID" value="OAY85385.1"/>
    <property type="molecule type" value="Genomic_DNA"/>
</dbReference>
<accession>A0A199W916</accession>
<name>A0A199W916_ANACO</name>
<dbReference type="InterPro" id="IPR022087">
    <property type="entry name" value="DA1-like_dom"/>
</dbReference>
<evidence type="ECO:0000256" key="6">
    <source>
        <dbReference type="SAM" id="MobiDB-lite"/>
    </source>
</evidence>
<reference evidence="8 9" key="1">
    <citation type="journal article" date="2016" name="DNA Res.">
        <title>The draft genome of MD-2 pineapple using hybrid error correction of long reads.</title>
        <authorList>
            <person name="Redwan R.M."/>
            <person name="Saidin A."/>
            <person name="Kumar S.V."/>
        </authorList>
    </citation>
    <scope>NUCLEOTIDE SEQUENCE [LARGE SCALE GENOMIC DNA]</scope>
    <source>
        <strain evidence="9">cv. MD2</strain>
        <tissue evidence="8">Leaf</tissue>
    </source>
</reference>
<protein>
    <submittedName>
        <fullName evidence="8">Protein DA1-related 2</fullName>
    </submittedName>
</protein>
<dbReference type="GO" id="GO:0046872">
    <property type="term" value="F:metal ion binding"/>
    <property type="evidence" value="ECO:0007669"/>
    <property type="project" value="UniProtKB-KW"/>
</dbReference>
<evidence type="ECO:0000313" key="8">
    <source>
        <dbReference type="EMBL" id="OAY85385.1"/>
    </source>
</evidence>
<feature type="region of interest" description="Disordered" evidence="6">
    <location>
        <begin position="457"/>
        <end position="479"/>
    </location>
</feature>
<keyword evidence="2" id="KW-0677">Repeat</keyword>
<evidence type="ECO:0000256" key="1">
    <source>
        <dbReference type="ARBA" id="ARBA00022723"/>
    </source>
</evidence>
<feature type="domain" description="LIM zinc-binding" evidence="7">
    <location>
        <begin position="207"/>
        <end position="267"/>
    </location>
</feature>
<dbReference type="PROSITE" id="PS00478">
    <property type="entry name" value="LIM_DOMAIN_1"/>
    <property type="match status" value="1"/>
</dbReference>
<dbReference type="SUPFAM" id="SSF57716">
    <property type="entry name" value="Glucocorticoid receptor-like (DNA-binding domain)"/>
    <property type="match status" value="2"/>
</dbReference>
<dbReference type="Pfam" id="PF00412">
    <property type="entry name" value="LIM"/>
    <property type="match status" value="1"/>
</dbReference>
<gene>
    <name evidence="8" type="ORF">ACMD2_12682</name>
</gene>
<keyword evidence="1 5" id="KW-0479">Metal-binding</keyword>
<evidence type="ECO:0000256" key="3">
    <source>
        <dbReference type="ARBA" id="ARBA00022833"/>
    </source>
</evidence>
<evidence type="ECO:0000256" key="4">
    <source>
        <dbReference type="ARBA" id="ARBA00023038"/>
    </source>
</evidence>
<sequence>MPCGGWATVRLRFRLILSFPSQPLLYLPLPFHLLSLLLLLRSQSPFYTVVGSPPLDRRLQWLPPIPDILALAITRSQVLVGVVLIATECELNLVRNEVGHATGSHNDKRSCFMKWLCKFFKGRSIGESNGRRRTVTGDEDMLWHGPIRSMDDQSKAENEELDQQNGQGNIDEDLPKATRESLSMPPNNPYAPYNPYAPVQFLPRGYRVCGGCHCEIGYGHYLSCMGTFWHPQCFRCYACGHPIRETEFTLLGTDPYHKSCYKELHHPKCDVCHQFSRSLRYISLGDGRSLCLECLDSAVMDTGDCQPLYHSIRDYYEGMNMKLDQQIPMLLVERQALNEAMEGEKDGHHHMPETRGLCLSEEQTVSSIFKKPKIGANRILDMRTHPQKLIRKCEVTAILVLYGLPRLLTGSILAHELMHGWLRLKGYRNLSPEVEEGICQVLSHMWLESEVMPGSRSMPSSSTYASSSSSSSGPSLKKAGKSDIEKKLGEFFMHQIANDTSSAYGEGFRAANAAVNKYGLRSTLDHIRITGHFPV</sequence>
<dbReference type="Proteomes" id="UP000092600">
    <property type="component" value="Unassembled WGS sequence"/>
</dbReference>
<evidence type="ECO:0000313" key="9">
    <source>
        <dbReference type="Proteomes" id="UP000092600"/>
    </source>
</evidence>